<accession>A0A380TI79</accession>
<dbReference type="InterPro" id="IPR005532">
    <property type="entry name" value="SUMF_dom"/>
</dbReference>
<dbReference type="Pfam" id="PF03781">
    <property type="entry name" value="FGE-sulfatase"/>
    <property type="match status" value="1"/>
</dbReference>
<gene>
    <name evidence="3" type="ORF">DF3PB_5810001</name>
</gene>
<dbReference type="InterPro" id="IPR016187">
    <property type="entry name" value="CTDL_fold"/>
</dbReference>
<evidence type="ECO:0000256" key="1">
    <source>
        <dbReference type="SAM" id="MobiDB-lite"/>
    </source>
</evidence>
<evidence type="ECO:0000259" key="2">
    <source>
        <dbReference type="Pfam" id="PF03781"/>
    </source>
</evidence>
<proteinExistence type="predicted"/>
<sequence>MQRELIRLNGYGSSSPTRVFACVLTLALALQGGAADAAGWPDEHVNPKPAEGDVILPMPCGGAMAFRPVAIPSEGPLSDRTIYLGATDSGRGALEGSHAAQIAGSFADAGGQRTYLLGKYEVSRLQYQALAQPCPKPADDLRLPQAEIGWADAVAFADRYSLWLRQNAIAALPKDDGEPGFVRLPTEAEWEFAARGGIRMSESEFTDRVFPMPDGIGSYVWFAGPESANGKAQRIGLLKPNPLGLHDVLGNVDEIMLEPFRLNRLDRLHGQAGGFVVRGGNYATAKNDIRTAYRQEIPFYQGKETRRATTTGFRLAVVGRVITSRARLQAIDAAWAALGTAPETEAPSKPATPAPAASATPEPAKPSPLDGPPRADPLDEIETIAQGVDDTAAKQRLKLLQVAVRAGFQARDDQRDRAAKARLRLGTFLCQKLKDDALPIDKLRDVHRACVQDRGEQHERCRGQAAMIEAEEAKLWENLRYYADTLVTLVEDYDDAVLGRQLGILKSELGARGLQGLLPVTDLYYRHALAFRRTKSIERQAWLAQCKAD</sequence>
<feature type="domain" description="Sulfatase-modifying factor enzyme-like" evidence="2">
    <location>
        <begin position="120"/>
        <end position="316"/>
    </location>
</feature>
<dbReference type="PANTHER" id="PTHR23150:SF19">
    <property type="entry name" value="FORMYLGLYCINE-GENERATING ENZYME"/>
    <property type="match status" value="1"/>
</dbReference>
<dbReference type="GO" id="GO:0120147">
    <property type="term" value="F:formylglycine-generating oxidase activity"/>
    <property type="evidence" value="ECO:0007669"/>
    <property type="project" value="TreeGrafter"/>
</dbReference>
<dbReference type="EMBL" id="UIDG01000536">
    <property type="protein sequence ID" value="SUS08115.1"/>
    <property type="molecule type" value="Genomic_DNA"/>
</dbReference>
<dbReference type="InterPro" id="IPR042095">
    <property type="entry name" value="SUMF_sf"/>
</dbReference>
<evidence type="ECO:0000313" key="3">
    <source>
        <dbReference type="EMBL" id="SUS08115.1"/>
    </source>
</evidence>
<dbReference type="AlphaFoldDB" id="A0A380TI79"/>
<feature type="region of interest" description="Disordered" evidence="1">
    <location>
        <begin position="342"/>
        <end position="377"/>
    </location>
</feature>
<feature type="compositionally biased region" description="Pro residues" evidence="1">
    <location>
        <begin position="363"/>
        <end position="375"/>
    </location>
</feature>
<feature type="compositionally biased region" description="Low complexity" evidence="1">
    <location>
        <begin position="342"/>
        <end position="362"/>
    </location>
</feature>
<dbReference type="PANTHER" id="PTHR23150">
    <property type="entry name" value="SULFATASE MODIFYING FACTOR 1, 2"/>
    <property type="match status" value="1"/>
</dbReference>
<reference evidence="3" key="1">
    <citation type="submission" date="2018-07" db="EMBL/GenBank/DDBJ databases">
        <authorList>
            <person name="Quirk P.G."/>
            <person name="Krulwich T.A."/>
        </authorList>
    </citation>
    <scope>NUCLEOTIDE SEQUENCE</scope>
</reference>
<dbReference type="SUPFAM" id="SSF56436">
    <property type="entry name" value="C-type lectin-like"/>
    <property type="match status" value="1"/>
</dbReference>
<dbReference type="Gene3D" id="3.90.1580.10">
    <property type="entry name" value="paralog of FGE (formylglycine-generating enzyme)"/>
    <property type="match status" value="1"/>
</dbReference>
<protein>
    <recommendedName>
        <fullName evidence="2">Sulfatase-modifying factor enzyme-like domain-containing protein</fullName>
    </recommendedName>
</protein>
<name>A0A380TI79_9ZZZZ</name>
<dbReference type="InterPro" id="IPR051043">
    <property type="entry name" value="Sulfatase_Mod_Factor_Kinase"/>
</dbReference>
<organism evidence="3">
    <name type="scientific">metagenome</name>
    <dbReference type="NCBI Taxonomy" id="256318"/>
    <lineage>
        <taxon>unclassified sequences</taxon>
        <taxon>metagenomes</taxon>
    </lineage>
</organism>